<comment type="similarity">
    <text evidence="3 16">Belongs to the G-protein coupled receptor 1 family.</text>
</comment>
<keyword evidence="7 18" id="KW-1133">Transmembrane helix</keyword>
<dbReference type="PROSITE" id="PS00237">
    <property type="entry name" value="G_PROTEIN_RECEP_F1_1"/>
    <property type="match status" value="1"/>
</dbReference>
<comment type="caution">
    <text evidence="20">The sequence shown here is derived from an EMBL/GenBank/DDBJ whole genome shotgun (WGS) entry which is preliminary data.</text>
</comment>
<organism evidence="20 21">
    <name type="scientific">Scylla paramamosain</name>
    <name type="common">Mud crab</name>
    <dbReference type="NCBI Taxonomy" id="85552"/>
    <lineage>
        <taxon>Eukaryota</taxon>
        <taxon>Metazoa</taxon>
        <taxon>Ecdysozoa</taxon>
        <taxon>Arthropoda</taxon>
        <taxon>Crustacea</taxon>
        <taxon>Multicrustacea</taxon>
        <taxon>Malacostraca</taxon>
        <taxon>Eumalacostraca</taxon>
        <taxon>Eucarida</taxon>
        <taxon>Decapoda</taxon>
        <taxon>Pleocyemata</taxon>
        <taxon>Brachyura</taxon>
        <taxon>Eubrachyura</taxon>
        <taxon>Portunoidea</taxon>
        <taxon>Portunidae</taxon>
        <taxon>Portuninae</taxon>
        <taxon>Scylla</taxon>
    </lineage>
</organism>
<feature type="transmembrane region" description="Helical" evidence="18">
    <location>
        <begin position="225"/>
        <end position="245"/>
    </location>
</feature>
<evidence type="ECO:0000256" key="3">
    <source>
        <dbReference type="ARBA" id="ARBA00010663"/>
    </source>
</evidence>
<evidence type="ECO:0000313" key="20">
    <source>
        <dbReference type="EMBL" id="KAK8383706.1"/>
    </source>
</evidence>
<dbReference type="PROSITE" id="PS50262">
    <property type="entry name" value="G_PROTEIN_RECEP_F1_2"/>
    <property type="match status" value="1"/>
</dbReference>
<evidence type="ECO:0000256" key="9">
    <source>
        <dbReference type="ARBA" id="ARBA00023069"/>
    </source>
</evidence>
<proteinExistence type="inferred from homology"/>
<feature type="transmembrane region" description="Helical" evidence="18">
    <location>
        <begin position="523"/>
        <end position="547"/>
    </location>
</feature>
<evidence type="ECO:0000313" key="21">
    <source>
        <dbReference type="Proteomes" id="UP001487740"/>
    </source>
</evidence>
<evidence type="ECO:0000256" key="18">
    <source>
        <dbReference type="SAM" id="Phobius"/>
    </source>
</evidence>
<sequence length="743" mass="79518">MVVVRAAAGGEAAALVVITILGVIGNAVVVVTLLRRSLLHHPSNRLVLSLTASNLLLTLVVLPVLVASVVLGPPYLDPSSPPRTTFLVLASQNTSLANATEQGVAALRLERNVASEGVTSHDVEPQPVWESLEGEQDLAESWMGPDNASRGLEEEEMMAVQGRAGPAWDGGGGGVGSAALCQGAAFIANLVTAASAITVAIIALDRYLAIVRPMVYGVTVTGNRCLVLLAWCWVQAALTALPPLLGWARYEHHGPEGRCGVAWDSSPSYTSIWVLSVFVVPIVIMLICYYFILQVARNKCRRIHVGTVLGSRGSTITPDASSVCVEVPAPPSSTSLEVPQGNGTTLPHELSLPRANGHMMGNGRGPDAGLKAPGNGPDAPSLPVPTLLVSGLEVPKGGPIIPNRSRSVNGVNRVTEVGGATLVPKRRLAECGRSLSFSQQRSQLVRPCLRRAQSNISMRPSTIRKKLSIGGRKPSWSWEASPAKGFRTVCVVVGTHVFSWAPYTALAVVEAVLGPQRTDLIPHWATVTSTLLLFTASVFYPIVYGLYNRSIRKEVLACVCPSSSRARRRSCHRHASTLNSNTGSVLDFSSLRQRDSDEQQQQQEVLAANTLNKGCIPVPIKTISGTLTPLPPLLQLTECEGLPLRGYNFSARKPSQDSDCCLYEPSPALAKREVESGAVMGSTDDTDSDLEGTVPPPQPQRPARRVSAPSISGHSVRGPIHHQSGGAQQQHVWWWWWWQQKGQ</sequence>
<keyword evidence="21" id="KW-1185">Reference proteome</keyword>
<evidence type="ECO:0000256" key="1">
    <source>
        <dbReference type="ARBA" id="ARBA00004309"/>
    </source>
</evidence>
<keyword evidence="14 16" id="KW-0807">Transducer</keyword>
<dbReference type="PANTHER" id="PTHR22752">
    <property type="entry name" value="G PROTEIN-COUPLED RECEPTOR"/>
    <property type="match status" value="1"/>
</dbReference>
<protein>
    <recommendedName>
        <fullName evidence="19">G-protein coupled receptors family 1 profile domain-containing protein</fullName>
    </recommendedName>
</protein>
<keyword evidence="4" id="KW-0217">Developmental protein</keyword>
<feature type="transmembrane region" description="Helical" evidence="18">
    <location>
        <begin position="184"/>
        <end position="204"/>
    </location>
</feature>
<dbReference type="GO" id="GO:0060170">
    <property type="term" value="C:ciliary membrane"/>
    <property type="evidence" value="ECO:0007669"/>
    <property type="project" value="UniProtKB-SubCell"/>
</dbReference>
<comment type="subcellular location">
    <subcellularLocation>
        <location evidence="2">Cell membrane</location>
        <topology evidence="2">Multi-pass membrane protein</topology>
    </subcellularLocation>
    <subcellularLocation>
        <location evidence="1">Cell projection</location>
        <location evidence="1">Cilium membrane</location>
    </subcellularLocation>
</comment>
<evidence type="ECO:0000256" key="2">
    <source>
        <dbReference type="ARBA" id="ARBA00004651"/>
    </source>
</evidence>
<keyword evidence="6 16" id="KW-0812">Transmembrane</keyword>
<evidence type="ECO:0000256" key="4">
    <source>
        <dbReference type="ARBA" id="ARBA00022473"/>
    </source>
</evidence>
<dbReference type="Gene3D" id="1.20.1070.10">
    <property type="entry name" value="Rhodopsin 7-helix transmembrane proteins"/>
    <property type="match status" value="3"/>
</dbReference>
<evidence type="ECO:0000259" key="19">
    <source>
        <dbReference type="PROSITE" id="PS50262"/>
    </source>
</evidence>
<dbReference type="PANTHER" id="PTHR22752:SF10">
    <property type="entry name" value="G-PROTEIN COUPLED RECEPTOR 161"/>
    <property type="match status" value="1"/>
</dbReference>
<dbReference type="PRINTS" id="PR00237">
    <property type="entry name" value="GPCRRHODOPSN"/>
</dbReference>
<feature type="transmembrane region" description="Helical" evidence="18">
    <location>
        <begin position="485"/>
        <end position="503"/>
    </location>
</feature>
<evidence type="ECO:0000256" key="6">
    <source>
        <dbReference type="ARBA" id="ARBA00022692"/>
    </source>
</evidence>
<dbReference type="SMART" id="SM01381">
    <property type="entry name" value="7TM_GPCR_Srsx"/>
    <property type="match status" value="1"/>
</dbReference>
<evidence type="ECO:0000256" key="5">
    <source>
        <dbReference type="ARBA" id="ARBA00022475"/>
    </source>
</evidence>
<evidence type="ECO:0000256" key="7">
    <source>
        <dbReference type="ARBA" id="ARBA00022989"/>
    </source>
</evidence>
<dbReference type="AlphaFoldDB" id="A0AAW0TA65"/>
<dbReference type="Pfam" id="PF00001">
    <property type="entry name" value="7tm_1"/>
    <property type="match status" value="1"/>
</dbReference>
<gene>
    <name evidence="20" type="ORF">O3P69_015868</name>
</gene>
<evidence type="ECO:0000256" key="17">
    <source>
        <dbReference type="SAM" id="MobiDB-lite"/>
    </source>
</evidence>
<keyword evidence="10 18" id="KW-0472">Membrane</keyword>
<keyword evidence="9" id="KW-0969">Cilium</keyword>
<dbReference type="SUPFAM" id="SSF81321">
    <property type="entry name" value="Family A G protein-coupled receptor-like"/>
    <property type="match status" value="2"/>
</dbReference>
<keyword evidence="12 16" id="KW-0675">Receptor</keyword>
<keyword evidence="11" id="KW-1015">Disulfide bond</keyword>
<reference evidence="20 21" key="1">
    <citation type="submission" date="2023-03" db="EMBL/GenBank/DDBJ databases">
        <title>High-quality genome of Scylla paramamosain provides insights in environmental adaptation.</title>
        <authorList>
            <person name="Zhang L."/>
        </authorList>
    </citation>
    <scope>NUCLEOTIDE SEQUENCE [LARGE SCALE GENOMIC DNA]</scope>
    <source>
        <strain evidence="20">LZ_2023a</strain>
        <tissue evidence="20">Muscle</tissue>
    </source>
</reference>
<dbReference type="InterPro" id="IPR000276">
    <property type="entry name" value="GPCR_Rhodpsn"/>
</dbReference>
<evidence type="ECO:0000256" key="12">
    <source>
        <dbReference type="ARBA" id="ARBA00023170"/>
    </source>
</evidence>
<feature type="transmembrane region" description="Helical" evidence="18">
    <location>
        <begin position="46"/>
        <end position="71"/>
    </location>
</feature>
<evidence type="ECO:0000256" key="10">
    <source>
        <dbReference type="ARBA" id="ARBA00023136"/>
    </source>
</evidence>
<evidence type="ECO:0000256" key="11">
    <source>
        <dbReference type="ARBA" id="ARBA00023157"/>
    </source>
</evidence>
<feature type="transmembrane region" description="Helical" evidence="18">
    <location>
        <begin position="12"/>
        <end position="34"/>
    </location>
</feature>
<evidence type="ECO:0000256" key="8">
    <source>
        <dbReference type="ARBA" id="ARBA00023040"/>
    </source>
</evidence>
<feature type="transmembrane region" description="Helical" evidence="18">
    <location>
        <begin position="272"/>
        <end position="292"/>
    </location>
</feature>
<evidence type="ECO:0000256" key="16">
    <source>
        <dbReference type="RuleBase" id="RU000688"/>
    </source>
</evidence>
<dbReference type="Proteomes" id="UP001487740">
    <property type="component" value="Unassembled WGS sequence"/>
</dbReference>
<keyword evidence="13" id="KW-0325">Glycoprotein</keyword>
<dbReference type="CDD" id="cd00637">
    <property type="entry name" value="7tm_classA_rhodopsin-like"/>
    <property type="match status" value="1"/>
</dbReference>
<feature type="domain" description="G-protein coupled receptors family 1 profile" evidence="19">
    <location>
        <begin position="25"/>
        <end position="544"/>
    </location>
</feature>
<name>A0AAW0TA65_SCYPA</name>
<evidence type="ECO:0000256" key="15">
    <source>
        <dbReference type="ARBA" id="ARBA00023273"/>
    </source>
</evidence>
<dbReference type="GO" id="GO:0004930">
    <property type="term" value="F:G protein-coupled receptor activity"/>
    <property type="evidence" value="ECO:0007669"/>
    <property type="project" value="UniProtKB-KW"/>
</dbReference>
<keyword evidence="8 16" id="KW-0297">G-protein coupled receptor</keyword>
<evidence type="ECO:0000256" key="13">
    <source>
        <dbReference type="ARBA" id="ARBA00023180"/>
    </source>
</evidence>
<keyword evidence="15" id="KW-0966">Cell projection</keyword>
<dbReference type="EMBL" id="JARAKH010000036">
    <property type="protein sequence ID" value="KAK8383706.1"/>
    <property type="molecule type" value="Genomic_DNA"/>
</dbReference>
<keyword evidence="5" id="KW-1003">Cell membrane</keyword>
<accession>A0AAW0TA65</accession>
<dbReference type="InterPro" id="IPR017452">
    <property type="entry name" value="GPCR_Rhodpsn_7TM"/>
</dbReference>
<dbReference type="GO" id="GO:0005768">
    <property type="term" value="C:endosome"/>
    <property type="evidence" value="ECO:0007669"/>
    <property type="project" value="TreeGrafter"/>
</dbReference>
<evidence type="ECO:0000256" key="14">
    <source>
        <dbReference type="ARBA" id="ARBA00023224"/>
    </source>
</evidence>
<feature type="region of interest" description="Disordered" evidence="17">
    <location>
        <begin position="672"/>
        <end position="725"/>
    </location>
</feature>